<dbReference type="InterPro" id="IPR025944">
    <property type="entry name" value="Sigma_54_int_dom_CS"/>
</dbReference>
<feature type="domain" description="Sigma-54 factor interaction" evidence="6">
    <location>
        <begin position="203"/>
        <end position="432"/>
    </location>
</feature>
<organism evidence="7 8">
    <name type="scientific">Shewanella surugensis</name>
    <dbReference type="NCBI Taxonomy" id="212020"/>
    <lineage>
        <taxon>Bacteria</taxon>
        <taxon>Pseudomonadati</taxon>
        <taxon>Pseudomonadota</taxon>
        <taxon>Gammaproteobacteria</taxon>
        <taxon>Alteromonadales</taxon>
        <taxon>Shewanellaceae</taxon>
        <taxon>Shewanella</taxon>
    </lineage>
</organism>
<dbReference type="PROSITE" id="PS00688">
    <property type="entry name" value="SIGMA54_INTERACT_3"/>
    <property type="match status" value="1"/>
</dbReference>
<dbReference type="RefSeq" id="WP_248940854.1">
    <property type="nucleotide sequence ID" value="NZ_JAKIKS010000052.1"/>
</dbReference>
<dbReference type="Proteomes" id="UP001203423">
    <property type="component" value="Unassembled WGS sequence"/>
</dbReference>
<name>A0ABT0LD02_9GAMM</name>
<accession>A0ABT0LD02</accession>
<dbReference type="InterPro" id="IPR025943">
    <property type="entry name" value="Sigma_54_int_dom_ATP-bd_2"/>
</dbReference>
<sequence>MQSQQWLHRASVLLGCSQVKPLIAEFLDGLAVELPLEMPFLLLPTIDGRELDVVATQPAFSQSIASGVKWAVDDFEHPFSHALQSQKTMILDHDTLLYWQGHSGFMALTLNMKKDQHLVIYPLNNDKGAILGILVLALPESMAMTLVMRQDWQSFVAVFTRHWQLLESIRTQDREQSLLSDSIVLIRKDKFDKEQAEQLSHTLVGCSELMQSLRKDIIRVGQSELAVMIQGQTGTGKELVAQGVHDYSKRKDQPFIAINCAAIPDNLLESELFGYEKGAFSGADSAKKGLIAAADGGSLFLDEIGDMPLLLQTKLLRVLESRQFRALGAAKETQSNFRLIVASHVDLKHKSRTGEFRQDLFYRLCQFPISIPALKDRASDLPELVTHFIHRFNASQERHVPGIRFSALDRLLRHDYPGNVRELRNIVEYACALTLDGQEIDLGALPTLDIESENMAFKRQLNAEVESVSSGISASLMSHFDEIDDLKEAVSQFERAVIEARLIAFSGDRGRAADSLGLPKRTLAHKCIKLEIS</sequence>
<keyword evidence="3" id="KW-0805">Transcription regulation</keyword>
<dbReference type="PROSITE" id="PS00675">
    <property type="entry name" value="SIGMA54_INTERACT_1"/>
    <property type="match status" value="1"/>
</dbReference>
<dbReference type="CDD" id="cd00009">
    <property type="entry name" value="AAA"/>
    <property type="match status" value="1"/>
</dbReference>
<dbReference type="InterPro" id="IPR058031">
    <property type="entry name" value="AAA_lid_NorR"/>
</dbReference>
<dbReference type="EMBL" id="JAKIKS010000052">
    <property type="protein sequence ID" value="MCL1125540.1"/>
    <property type="molecule type" value="Genomic_DNA"/>
</dbReference>
<dbReference type="InterPro" id="IPR009057">
    <property type="entry name" value="Homeodomain-like_sf"/>
</dbReference>
<dbReference type="Gene3D" id="1.10.10.60">
    <property type="entry name" value="Homeodomain-like"/>
    <property type="match status" value="1"/>
</dbReference>
<dbReference type="Pfam" id="PF25601">
    <property type="entry name" value="AAA_lid_14"/>
    <property type="match status" value="1"/>
</dbReference>
<evidence type="ECO:0000259" key="6">
    <source>
        <dbReference type="PROSITE" id="PS50045"/>
    </source>
</evidence>
<dbReference type="Pfam" id="PF00158">
    <property type="entry name" value="Sigma54_activat"/>
    <property type="match status" value="1"/>
</dbReference>
<keyword evidence="2" id="KW-0067">ATP-binding</keyword>
<dbReference type="InterPro" id="IPR002078">
    <property type="entry name" value="Sigma_54_int"/>
</dbReference>
<evidence type="ECO:0000313" key="7">
    <source>
        <dbReference type="EMBL" id="MCL1125540.1"/>
    </source>
</evidence>
<dbReference type="SUPFAM" id="SSF46689">
    <property type="entry name" value="Homeodomain-like"/>
    <property type="match status" value="1"/>
</dbReference>
<dbReference type="InterPro" id="IPR003593">
    <property type="entry name" value="AAA+_ATPase"/>
</dbReference>
<keyword evidence="5" id="KW-0804">Transcription</keyword>
<evidence type="ECO:0000256" key="3">
    <source>
        <dbReference type="ARBA" id="ARBA00023015"/>
    </source>
</evidence>
<comment type="caution">
    <text evidence="7">The sequence shown here is derived from an EMBL/GenBank/DDBJ whole genome shotgun (WGS) entry which is preliminary data.</text>
</comment>
<evidence type="ECO:0000256" key="5">
    <source>
        <dbReference type="ARBA" id="ARBA00023163"/>
    </source>
</evidence>
<dbReference type="PROSITE" id="PS00676">
    <property type="entry name" value="SIGMA54_INTERACT_2"/>
    <property type="match status" value="1"/>
</dbReference>
<dbReference type="Gene3D" id="1.10.8.60">
    <property type="match status" value="1"/>
</dbReference>
<dbReference type="Gene3D" id="3.40.50.300">
    <property type="entry name" value="P-loop containing nucleotide triphosphate hydrolases"/>
    <property type="match status" value="1"/>
</dbReference>
<dbReference type="SUPFAM" id="SSF52540">
    <property type="entry name" value="P-loop containing nucleoside triphosphate hydrolases"/>
    <property type="match status" value="1"/>
</dbReference>
<keyword evidence="1" id="KW-0547">Nucleotide-binding</keyword>
<proteinExistence type="predicted"/>
<dbReference type="InterPro" id="IPR027417">
    <property type="entry name" value="P-loop_NTPase"/>
</dbReference>
<reference evidence="7 8" key="1">
    <citation type="submission" date="2022-01" db="EMBL/GenBank/DDBJ databases">
        <title>Whole genome-based taxonomy of the Shewanellaceae.</title>
        <authorList>
            <person name="Martin-Rodriguez A.J."/>
        </authorList>
    </citation>
    <scope>NUCLEOTIDE SEQUENCE [LARGE SCALE GENOMIC DNA]</scope>
    <source>
        <strain evidence="7 8">DSM 17177</strain>
    </source>
</reference>
<evidence type="ECO:0000256" key="1">
    <source>
        <dbReference type="ARBA" id="ARBA00022741"/>
    </source>
</evidence>
<gene>
    <name evidence="7" type="ORF">L2764_13905</name>
</gene>
<dbReference type="PANTHER" id="PTHR32071">
    <property type="entry name" value="TRANSCRIPTIONAL REGULATORY PROTEIN"/>
    <property type="match status" value="1"/>
</dbReference>
<dbReference type="InterPro" id="IPR025662">
    <property type="entry name" value="Sigma_54_int_dom_ATP-bd_1"/>
</dbReference>
<keyword evidence="8" id="KW-1185">Reference proteome</keyword>
<dbReference type="SMART" id="SM00382">
    <property type="entry name" value="AAA"/>
    <property type="match status" value="1"/>
</dbReference>
<dbReference type="PROSITE" id="PS50045">
    <property type="entry name" value="SIGMA54_INTERACT_4"/>
    <property type="match status" value="1"/>
</dbReference>
<keyword evidence="4" id="KW-0238">DNA-binding</keyword>
<evidence type="ECO:0000256" key="2">
    <source>
        <dbReference type="ARBA" id="ARBA00022840"/>
    </source>
</evidence>
<protein>
    <submittedName>
        <fullName evidence="7">Sigma-54 dependent transcriptional regulator</fullName>
    </submittedName>
</protein>
<dbReference type="PANTHER" id="PTHR32071:SF117">
    <property type="entry name" value="PTS-DEPENDENT DIHYDROXYACETONE KINASE OPERON REGULATORY PROTEIN-RELATED"/>
    <property type="match status" value="1"/>
</dbReference>
<evidence type="ECO:0000313" key="8">
    <source>
        <dbReference type="Proteomes" id="UP001203423"/>
    </source>
</evidence>
<evidence type="ECO:0000256" key="4">
    <source>
        <dbReference type="ARBA" id="ARBA00023125"/>
    </source>
</evidence>